<gene>
    <name evidence="1" type="ORF">Vadar_008941</name>
</gene>
<keyword evidence="2" id="KW-1185">Reference proteome</keyword>
<dbReference type="Proteomes" id="UP000828048">
    <property type="component" value="Chromosome 4"/>
</dbReference>
<dbReference type="EMBL" id="CM037154">
    <property type="protein sequence ID" value="KAH7860082.1"/>
    <property type="molecule type" value="Genomic_DNA"/>
</dbReference>
<accession>A0ACB7Z557</accession>
<evidence type="ECO:0000313" key="2">
    <source>
        <dbReference type="Proteomes" id="UP000828048"/>
    </source>
</evidence>
<comment type="caution">
    <text evidence="1">The sequence shown here is derived from an EMBL/GenBank/DDBJ whole genome shotgun (WGS) entry which is preliminary data.</text>
</comment>
<sequence length="451" mass="51569">MKKPCLTLEDIRKMEFDPPLTELECFIGISARGRRERERKALQEEQNSRGNPSSTPPLDTQSVEENLVLARRDQELLDERDETFQRVSASGGGVDISKGERLMGEKTLKHPVGITMGNKKKKQGVLARDVTEDDITDFNPCSSKFDDLVHVSTKARKLYKEAAKNLKMSQEEEPLNEEFHCPTPEAAAKRKRMLMREKNLKKPLVIENPKRVEREEFEGDEEEEEGDAKVVKKKNKTDNYKEVTVRVLPKEILDKIRRQNGSEAKLVIQKKLFPTDLDASQNRLSMPLNQLENVAFLTEDEYEFVRGRAADGRTRNGIPVLFIEPNGDENLDLMFKWWDMPKVSGKNKCSIYIFNGKWHDVSQKHKLDKGLIVQVWSFRYTRDNCQRKLGFAMVIVGRDKNGNRNRNRNRNGNVIRNGNQNGNRNANGNGKHKHNGSSGGRSETSGSQSCE</sequence>
<proteinExistence type="predicted"/>
<organism evidence="1 2">
    <name type="scientific">Vaccinium darrowii</name>
    <dbReference type="NCBI Taxonomy" id="229202"/>
    <lineage>
        <taxon>Eukaryota</taxon>
        <taxon>Viridiplantae</taxon>
        <taxon>Streptophyta</taxon>
        <taxon>Embryophyta</taxon>
        <taxon>Tracheophyta</taxon>
        <taxon>Spermatophyta</taxon>
        <taxon>Magnoliopsida</taxon>
        <taxon>eudicotyledons</taxon>
        <taxon>Gunneridae</taxon>
        <taxon>Pentapetalae</taxon>
        <taxon>asterids</taxon>
        <taxon>Ericales</taxon>
        <taxon>Ericaceae</taxon>
        <taxon>Vaccinioideae</taxon>
        <taxon>Vaccinieae</taxon>
        <taxon>Vaccinium</taxon>
    </lineage>
</organism>
<name>A0ACB7Z557_9ERIC</name>
<protein>
    <submittedName>
        <fullName evidence="1">Uncharacterized protein</fullName>
    </submittedName>
</protein>
<evidence type="ECO:0000313" key="1">
    <source>
        <dbReference type="EMBL" id="KAH7860082.1"/>
    </source>
</evidence>
<reference evidence="1 2" key="1">
    <citation type="journal article" date="2021" name="Hortic Res">
        <title>High-quality reference genome and annotation aids understanding of berry development for evergreen blueberry (Vaccinium darrowii).</title>
        <authorList>
            <person name="Yu J."/>
            <person name="Hulse-Kemp A.M."/>
            <person name="Babiker E."/>
            <person name="Staton M."/>
        </authorList>
    </citation>
    <scope>NUCLEOTIDE SEQUENCE [LARGE SCALE GENOMIC DNA]</scope>
    <source>
        <strain evidence="2">cv. NJ 8807/NJ 8810</strain>
        <tissue evidence="1">Young leaf</tissue>
    </source>
</reference>